<evidence type="ECO:0000256" key="2">
    <source>
        <dbReference type="SAM" id="SignalP"/>
    </source>
</evidence>
<keyword evidence="1" id="KW-0812">Transmembrane</keyword>
<feature type="transmembrane region" description="Helical" evidence="1">
    <location>
        <begin position="73"/>
        <end position="94"/>
    </location>
</feature>
<feature type="chain" id="PRO_5022792262" evidence="2">
    <location>
        <begin position="22"/>
        <end position="95"/>
    </location>
</feature>
<accession>A0A5C0B3E3</accession>
<keyword evidence="4" id="KW-1185">Reference proteome</keyword>
<name>A0A5C0B3E3_9BURK</name>
<keyword evidence="1" id="KW-1133">Transmembrane helix</keyword>
<gene>
    <name evidence="3" type="ORF">FXN63_05210</name>
</gene>
<dbReference type="Pfam" id="PF12365">
    <property type="entry name" value="DUF3649"/>
    <property type="match status" value="1"/>
</dbReference>
<dbReference type="Proteomes" id="UP000325161">
    <property type="component" value="Chromosome"/>
</dbReference>
<keyword evidence="2" id="KW-0732">Signal</keyword>
<evidence type="ECO:0000313" key="4">
    <source>
        <dbReference type="Proteomes" id="UP000325161"/>
    </source>
</evidence>
<reference evidence="3 4" key="1">
    <citation type="submission" date="2019-08" db="EMBL/GenBank/DDBJ databases">
        <title>Amphibian skin-associated Pigmentiphaga: genome sequence and occurrence across geography and hosts.</title>
        <authorList>
            <person name="Bletz M.C."/>
            <person name="Bunk B."/>
            <person name="Sproeer C."/>
            <person name="Biwer P."/>
            <person name="Reiter S."/>
            <person name="Rabemananjara F.C.E."/>
            <person name="Schulz S."/>
            <person name="Overmann J."/>
            <person name="Vences M."/>
        </authorList>
    </citation>
    <scope>NUCLEOTIDE SEQUENCE [LARGE SCALE GENOMIC DNA]</scope>
    <source>
        <strain evidence="3 4">Mada1488</strain>
    </source>
</reference>
<evidence type="ECO:0000256" key="1">
    <source>
        <dbReference type="SAM" id="Phobius"/>
    </source>
</evidence>
<proteinExistence type="predicted"/>
<feature type="transmembrane region" description="Helical" evidence="1">
    <location>
        <begin position="45"/>
        <end position="66"/>
    </location>
</feature>
<dbReference type="AlphaFoldDB" id="A0A5C0B3E3"/>
<feature type="signal peptide" evidence="2">
    <location>
        <begin position="1"/>
        <end position="21"/>
    </location>
</feature>
<dbReference type="EMBL" id="CP043046">
    <property type="protein sequence ID" value="QEI09132.1"/>
    <property type="molecule type" value="Genomic_DNA"/>
</dbReference>
<sequence>MLRYRLSVLSRVVAASVGAYAVTSLISAAFALALPWVTGASRADAVMLATMLSFAVYTMVALWVFCVRTALRAWIGLGCVAVAAGLVLLGARVLG</sequence>
<dbReference type="OrthoDB" id="1684279at2"/>
<evidence type="ECO:0000313" key="3">
    <source>
        <dbReference type="EMBL" id="QEI09132.1"/>
    </source>
</evidence>
<feature type="transmembrane region" description="Helical" evidence="1">
    <location>
        <begin position="12"/>
        <end position="33"/>
    </location>
</feature>
<dbReference type="InterPro" id="IPR022109">
    <property type="entry name" value="DUF3649"/>
</dbReference>
<organism evidence="3 4">
    <name type="scientific">Pigmentiphaga aceris</name>
    <dbReference type="NCBI Taxonomy" id="1940612"/>
    <lineage>
        <taxon>Bacteria</taxon>
        <taxon>Pseudomonadati</taxon>
        <taxon>Pseudomonadota</taxon>
        <taxon>Betaproteobacteria</taxon>
        <taxon>Burkholderiales</taxon>
        <taxon>Alcaligenaceae</taxon>
        <taxon>Pigmentiphaga</taxon>
    </lineage>
</organism>
<dbReference type="KEGG" id="pacr:FXN63_05210"/>
<protein>
    <submittedName>
        <fullName evidence="3">DUF3649 domain-containing protein</fullName>
    </submittedName>
</protein>
<keyword evidence="1" id="KW-0472">Membrane</keyword>